<organism evidence="4 5">
    <name type="scientific">Knufia obscura</name>
    <dbReference type="NCBI Taxonomy" id="1635080"/>
    <lineage>
        <taxon>Eukaryota</taxon>
        <taxon>Fungi</taxon>
        <taxon>Dikarya</taxon>
        <taxon>Ascomycota</taxon>
        <taxon>Pezizomycotina</taxon>
        <taxon>Eurotiomycetes</taxon>
        <taxon>Chaetothyriomycetidae</taxon>
        <taxon>Chaetothyriales</taxon>
        <taxon>Trichomeriaceae</taxon>
        <taxon>Knufia</taxon>
    </lineage>
</organism>
<dbReference type="PANTHER" id="PTHR37543:SF1">
    <property type="entry name" value="CCCH ZINC FINGER DNA BINDING PROTEIN (AFU_ORTHOLOGUE AFUA_5G12760)"/>
    <property type="match status" value="1"/>
</dbReference>
<accession>A0ABR0R7U6</accession>
<evidence type="ECO:0000259" key="3">
    <source>
        <dbReference type="Pfam" id="PF25540"/>
    </source>
</evidence>
<feature type="region of interest" description="Disordered" evidence="2">
    <location>
        <begin position="568"/>
        <end position="597"/>
    </location>
</feature>
<gene>
    <name evidence="4" type="ORF">PMZ80_011125</name>
</gene>
<feature type="domain" description="DUF7923" evidence="3">
    <location>
        <begin position="48"/>
        <end position="209"/>
    </location>
</feature>
<proteinExistence type="predicted"/>
<keyword evidence="5" id="KW-1185">Reference proteome</keyword>
<evidence type="ECO:0000313" key="4">
    <source>
        <dbReference type="EMBL" id="KAK5936660.1"/>
    </source>
</evidence>
<protein>
    <recommendedName>
        <fullName evidence="3">DUF7923 domain-containing protein</fullName>
    </recommendedName>
</protein>
<dbReference type="Proteomes" id="UP001334248">
    <property type="component" value="Unassembled WGS sequence"/>
</dbReference>
<evidence type="ECO:0000256" key="1">
    <source>
        <dbReference type="SAM" id="Coils"/>
    </source>
</evidence>
<dbReference type="GeneID" id="90004574"/>
<name>A0ABR0R7U6_9EURO</name>
<keyword evidence="1" id="KW-0175">Coiled coil</keyword>
<comment type="caution">
    <text evidence="4">The sequence shown here is derived from an EMBL/GenBank/DDBJ whole genome shotgun (WGS) entry which is preliminary data.</text>
</comment>
<evidence type="ECO:0000256" key="2">
    <source>
        <dbReference type="SAM" id="MobiDB-lite"/>
    </source>
</evidence>
<evidence type="ECO:0000313" key="5">
    <source>
        <dbReference type="Proteomes" id="UP001334248"/>
    </source>
</evidence>
<sequence>MNTLRQQVGDAWEKYSSLRQSLHDDLLRENERLTIERDAAQAALEAYNHNKFVLVLIDGDGMLFQDEQIAQGIDGGENTERDLRDAITTYCASQETYAGAGIIQGDSKFRDFVLGFNKSHKFSEYIDAGNSKEAADSKIKATTQLFINNAHCKHIVLGICHDSGYSGFIGEYIRTPSQDKITMLESVPFDFHLKKNAENFGKLRIDRVFRLRPLPSAGKTPRPQSIVVDAHSTRQRSVPNGMLDPDHTRIIFQDKDGHRIDTKISWDPQTLQQLYADPYFHKLCNSFYLCRNCEADNCGYRHDAQLDSNQLNALKCKARKTKCNFDTCWNANCTSGHTSPLKIQWEREIYAYNVDTRKRIPVDKEKLTQRSLYTFAHADAHILVDTNVNVRQEHETARELELINVYACAVKFNIENLMNDIVDVFNKHAGLRSMTPCTITALGIAELRESCLYKCLLRQLAYMIVYAELRPSVRSTGMKWEVYKSRDAQFEQGIRDFEPQNTLDLLSECSRMRSSPSTSKGPESCKWHVHTYSKACSAWSLKDKVRTKSKAQPTADLVINRPIAKASVNDSDGSFAHTTDGEAPPPYIKPESSSARC</sequence>
<dbReference type="EMBL" id="JAVHJV010000025">
    <property type="protein sequence ID" value="KAK5936660.1"/>
    <property type="molecule type" value="Genomic_DNA"/>
</dbReference>
<feature type="coiled-coil region" evidence="1">
    <location>
        <begin position="23"/>
        <end position="50"/>
    </location>
</feature>
<dbReference type="PANTHER" id="PTHR37543">
    <property type="entry name" value="CCCH ZINC FINGER DNA BINDING PROTEIN (AFU_ORTHOLOGUE AFUA_5G12760)"/>
    <property type="match status" value="1"/>
</dbReference>
<reference evidence="4 5" key="1">
    <citation type="journal article" date="2023" name="Res Sq">
        <title>Genomic and morphological characterization of Knufia obscura isolated from the Mars 2020 spacecraft assembly facility.</title>
        <authorList>
            <person name="Chander A.M."/>
            <person name="Teixeira M.M."/>
            <person name="Singh N.K."/>
            <person name="Williams M.P."/>
            <person name="Parker C.W."/>
            <person name="Leo P."/>
            <person name="Stajich J.E."/>
            <person name="Torok T."/>
            <person name="Tighe S."/>
            <person name="Mason C.E."/>
            <person name="Venkateswaran K."/>
        </authorList>
    </citation>
    <scope>NUCLEOTIDE SEQUENCE [LARGE SCALE GENOMIC DNA]</scope>
    <source>
        <strain evidence="4 5">CCFEE 5817</strain>
    </source>
</reference>
<dbReference type="Pfam" id="PF25540">
    <property type="entry name" value="DUF7923"/>
    <property type="match status" value="1"/>
</dbReference>
<dbReference type="InterPro" id="IPR057683">
    <property type="entry name" value="DUF7923"/>
</dbReference>
<dbReference type="RefSeq" id="XP_064724750.1">
    <property type="nucleotide sequence ID" value="XM_064879513.1"/>
</dbReference>